<keyword evidence="1" id="KW-0812">Transmembrane</keyword>
<evidence type="ECO:0000313" key="2">
    <source>
        <dbReference type="EMBL" id="GAA2723561.1"/>
    </source>
</evidence>
<evidence type="ECO:0000256" key="1">
    <source>
        <dbReference type="SAM" id="Phobius"/>
    </source>
</evidence>
<keyword evidence="1" id="KW-0472">Membrane</keyword>
<comment type="caution">
    <text evidence="2">The sequence shown here is derived from an EMBL/GenBank/DDBJ whole genome shotgun (WGS) entry which is preliminary data.</text>
</comment>
<dbReference type="Proteomes" id="UP001501842">
    <property type="component" value="Unassembled WGS sequence"/>
</dbReference>
<accession>A0ABP6GL60</accession>
<gene>
    <name evidence="2" type="ORF">GCM10010439_19160</name>
</gene>
<dbReference type="EMBL" id="BAAATZ010000006">
    <property type="protein sequence ID" value="GAA2723561.1"/>
    <property type="molecule type" value="Genomic_DNA"/>
</dbReference>
<organism evidence="2 3">
    <name type="scientific">Actinocorallia aurantiaca</name>
    <dbReference type="NCBI Taxonomy" id="46204"/>
    <lineage>
        <taxon>Bacteria</taxon>
        <taxon>Bacillati</taxon>
        <taxon>Actinomycetota</taxon>
        <taxon>Actinomycetes</taxon>
        <taxon>Streptosporangiales</taxon>
        <taxon>Thermomonosporaceae</taxon>
        <taxon>Actinocorallia</taxon>
    </lineage>
</organism>
<evidence type="ECO:0000313" key="3">
    <source>
        <dbReference type="Proteomes" id="UP001501842"/>
    </source>
</evidence>
<reference evidence="3" key="1">
    <citation type="journal article" date="2019" name="Int. J. Syst. Evol. Microbiol.">
        <title>The Global Catalogue of Microorganisms (GCM) 10K type strain sequencing project: providing services to taxonomists for standard genome sequencing and annotation.</title>
        <authorList>
            <consortium name="The Broad Institute Genomics Platform"/>
            <consortium name="The Broad Institute Genome Sequencing Center for Infectious Disease"/>
            <person name="Wu L."/>
            <person name="Ma J."/>
        </authorList>
    </citation>
    <scope>NUCLEOTIDE SEQUENCE [LARGE SCALE GENOMIC DNA]</scope>
    <source>
        <strain evidence="3">JCM 8201</strain>
    </source>
</reference>
<proteinExistence type="predicted"/>
<name>A0ABP6GL60_9ACTN</name>
<feature type="transmembrane region" description="Helical" evidence="1">
    <location>
        <begin position="19"/>
        <end position="37"/>
    </location>
</feature>
<keyword evidence="1" id="KW-1133">Transmembrane helix</keyword>
<protein>
    <submittedName>
        <fullName evidence="2">Uncharacterized protein</fullName>
    </submittedName>
</protein>
<keyword evidence="3" id="KW-1185">Reference proteome</keyword>
<sequence length="62" mass="6672">MRVIETAAPAVPRRLPGPAAPVVSASVVPAVLAGFVARSMDEKVETHWSAKQIHSDEEKKDH</sequence>